<dbReference type="EMBL" id="FOES01000040">
    <property type="protein sequence ID" value="SER01149.1"/>
    <property type="molecule type" value="Genomic_DNA"/>
</dbReference>
<dbReference type="PANTHER" id="PTHR37292:SF2">
    <property type="entry name" value="DUF262 DOMAIN-CONTAINING PROTEIN"/>
    <property type="match status" value="1"/>
</dbReference>
<proteinExistence type="predicted"/>
<name>A0A1H9KQ16_9BACI</name>
<accession>A0A1H9KQ16</accession>
<dbReference type="AlphaFoldDB" id="A0A1H9KQ16"/>
<dbReference type="STRING" id="571933.SAMN05216362_1404"/>
<dbReference type="Pfam" id="PF07510">
    <property type="entry name" value="GmrSD_C"/>
    <property type="match status" value="1"/>
</dbReference>
<gene>
    <name evidence="2" type="ORF">SAMN05216362_1404</name>
</gene>
<reference evidence="2 3" key="1">
    <citation type="submission" date="2016-10" db="EMBL/GenBank/DDBJ databases">
        <authorList>
            <person name="de Groot N.N."/>
        </authorList>
    </citation>
    <scope>NUCLEOTIDE SEQUENCE [LARGE SCALE GENOMIC DNA]</scope>
    <source>
        <strain evidence="2 3">DSM 21633</strain>
    </source>
</reference>
<dbReference type="PANTHER" id="PTHR37292">
    <property type="entry name" value="VNG6097C"/>
    <property type="match status" value="1"/>
</dbReference>
<dbReference type="Proteomes" id="UP000199427">
    <property type="component" value="Unassembled WGS sequence"/>
</dbReference>
<evidence type="ECO:0000259" key="1">
    <source>
        <dbReference type="Pfam" id="PF07510"/>
    </source>
</evidence>
<organism evidence="2 3">
    <name type="scientific">Piscibacillus halophilus</name>
    <dbReference type="NCBI Taxonomy" id="571933"/>
    <lineage>
        <taxon>Bacteria</taxon>
        <taxon>Bacillati</taxon>
        <taxon>Bacillota</taxon>
        <taxon>Bacilli</taxon>
        <taxon>Bacillales</taxon>
        <taxon>Bacillaceae</taxon>
        <taxon>Piscibacillus</taxon>
    </lineage>
</organism>
<sequence length="304" mass="35759">MLFSLLSSSWEEADENMEELLEELNNTGYKFNRDFVLKTCLALLNKGAAYSVPKFREESTRENISKNWNDIANAIKDVKDFLYGKTYLRSDRALTSYLGLIPIIYYRYHFKDKWSSVKRLDEYILKTLLTGSFSGSPDNVIDRCVDTIRKTKEFNVDDMFDAIRRSGRNLQVSEDTILDFHYESKNIHLIFNLWYKDFAYHPAFQNNKPQIDHIFPQSELQKVKEVNPQSGRKVLSYKKRDRDQIANCMLLTQQENGAGGKSNQLPEEWFADKSEEYLDMHLIPKNKELWKLRTMNSLLQRGRS</sequence>
<keyword evidence="3" id="KW-1185">Reference proteome</keyword>
<dbReference type="InterPro" id="IPR011089">
    <property type="entry name" value="GmrSD_C"/>
</dbReference>
<evidence type="ECO:0000313" key="2">
    <source>
        <dbReference type="EMBL" id="SER01149.1"/>
    </source>
</evidence>
<feature type="domain" description="GmrSD restriction endonucleases C-terminal" evidence="1">
    <location>
        <begin position="176"/>
        <end position="283"/>
    </location>
</feature>
<evidence type="ECO:0000313" key="3">
    <source>
        <dbReference type="Proteomes" id="UP000199427"/>
    </source>
</evidence>
<protein>
    <recommendedName>
        <fullName evidence="1">GmrSD restriction endonucleases C-terminal domain-containing protein</fullName>
    </recommendedName>
</protein>